<dbReference type="InterPro" id="IPR023375">
    <property type="entry name" value="ADC_dom_sf"/>
</dbReference>
<reference evidence="1 2" key="1">
    <citation type="submission" date="2018-10" db="EMBL/GenBank/DDBJ databases">
        <title>Pseudomonas zhaodongensis NEAU-ST5-21(T) genome.</title>
        <authorList>
            <person name="Peng J."/>
            <person name="Liu Z.-P."/>
        </authorList>
    </citation>
    <scope>NUCLEOTIDE SEQUENCE [LARGE SCALE GENOMIC DNA]</scope>
    <source>
        <strain evidence="1 2">NEAU-ST5-21</strain>
    </source>
</reference>
<dbReference type="Gene3D" id="2.40.400.10">
    <property type="entry name" value="Acetoacetate decarboxylase-like"/>
    <property type="match status" value="1"/>
</dbReference>
<dbReference type="InterPro" id="IPR010451">
    <property type="entry name" value="Acetoacetate_decarboxylase"/>
</dbReference>
<organism evidence="1 2">
    <name type="scientific">Stutzerimonas zhaodongensis</name>
    <dbReference type="NCBI Taxonomy" id="1176257"/>
    <lineage>
        <taxon>Bacteria</taxon>
        <taxon>Pseudomonadati</taxon>
        <taxon>Pseudomonadota</taxon>
        <taxon>Gammaproteobacteria</taxon>
        <taxon>Pseudomonadales</taxon>
        <taxon>Pseudomonadaceae</taxon>
        <taxon>Stutzerimonas</taxon>
    </lineage>
</organism>
<dbReference type="OrthoDB" id="323772at2"/>
<protein>
    <submittedName>
        <fullName evidence="1">Acetoacetate decarboxylase</fullName>
    </submittedName>
</protein>
<keyword evidence="2" id="KW-1185">Reference proteome</keyword>
<dbReference type="Pfam" id="PF06314">
    <property type="entry name" value="ADC"/>
    <property type="match status" value="1"/>
</dbReference>
<accession>A0A3M2HVU3</accession>
<dbReference type="RefSeq" id="WP_122163890.1">
    <property type="nucleotide sequence ID" value="NZ_JAMOIB010000020.1"/>
</dbReference>
<dbReference type="GO" id="GO:0016829">
    <property type="term" value="F:lyase activity"/>
    <property type="evidence" value="ECO:0007669"/>
    <property type="project" value="InterPro"/>
</dbReference>
<dbReference type="EMBL" id="RFFM01000001">
    <property type="protein sequence ID" value="RMH91933.1"/>
    <property type="molecule type" value="Genomic_DNA"/>
</dbReference>
<comment type="caution">
    <text evidence="1">The sequence shown here is derived from an EMBL/GenBank/DDBJ whole genome shotgun (WGS) entry which is preliminary data.</text>
</comment>
<evidence type="ECO:0000313" key="1">
    <source>
        <dbReference type="EMBL" id="RMH91933.1"/>
    </source>
</evidence>
<evidence type="ECO:0000313" key="2">
    <source>
        <dbReference type="Proteomes" id="UP000269774"/>
    </source>
</evidence>
<name>A0A3M2HVU3_9GAMM</name>
<dbReference type="SUPFAM" id="SSF160104">
    <property type="entry name" value="Acetoacetate decarboxylase-like"/>
    <property type="match status" value="1"/>
</dbReference>
<gene>
    <name evidence="1" type="ORF">EA797_04145</name>
</gene>
<dbReference type="AlphaFoldDB" id="A0A3M2HVU3"/>
<proteinExistence type="predicted"/>
<sequence length="219" mass="23190">MQQIDEPEGESAVPVAPWRLQGAACLSLWRLPPAEPELGVLALDPALPLFTFAGNAFVATIWAKYTGGTLSYDELAVAVLVRGKGLLVPAASVTAIWVDDAVSAEGGRRLWNIPKALASFETSSEADHGFVGRMTLDGQSIAQLRFEPKTLLPGRHELSGFVIQTGKGGPLRTRCAVNGKLCTGRARWEFAGAGPLAPLHGRKPLVSFSIGNMDAAFGV</sequence>
<dbReference type="Proteomes" id="UP000269774">
    <property type="component" value="Unassembled WGS sequence"/>
</dbReference>